<evidence type="ECO:0000256" key="5">
    <source>
        <dbReference type="ARBA" id="ARBA00023125"/>
    </source>
</evidence>
<dbReference type="Gene3D" id="1.10.10.10">
    <property type="entry name" value="Winged helix-like DNA-binding domain superfamily/Winged helix DNA-binding domain"/>
    <property type="match status" value="1"/>
</dbReference>
<evidence type="ECO:0000313" key="10">
    <source>
        <dbReference type="EMBL" id="CAB4732277.1"/>
    </source>
</evidence>
<reference evidence="10" key="1">
    <citation type="submission" date="2020-05" db="EMBL/GenBank/DDBJ databases">
        <authorList>
            <person name="Chiriac C."/>
            <person name="Salcher M."/>
            <person name="Ghai R."/>
            <person name="Kavagutti S V."/>
        </authorList>
    </citation>
    <scope>NUCLEOTIDE SEQUENCE</scope>
</reference>
<dbReference type="GO" id="GO:0005737">
    <property type="term" value="C:cytoplasm"/>
    <property type="evidence" value="ECO:0007669"/>
    <property type="project" value="UniProtKB-SubCell"/>
</dbReference>
<feature type="domain" description="Arginine repressor C-terminal" evidence="9">
    <location>
        <begin position="91"/>
        <end position="155"/>
    </location>
</feature>
<dbReference type="SUPFAM" id="SSF46785">
    <property type="entry name" value="Winged helix' DNA-binding domain"/>
    <property type="match status" value="1"/>
</dbReference>
<feature type="domain" description="Arginine repressor DNA-binding" evidence="8">
    <location>
        <begin position="8"/>
        <end position="71"/>
    </location>
</feature>
<keyword evidence="5" id="KW-0238">DNA-binding</keyword>
<dbReference type="InterPro" id="IPR036388">
    <property type="entry name" value="WH-like_DNA-bd_sf"/>
</dbReference>
<dbReference type="Pfam" id="PF01316">
    <property type="entry name" value="Arg_repressor"/>
    <property type="match status" value="1"/>
</dbReference>
<comment type="subcellular location">
    <subcellularLocation>
        <location evidence="1">Cytoplasm</location>
    </subcellularLocation>
</comment>
<dbReference type="HAMAP" id="MF_00173">
    <property type="entry name" value="Arg_repressor"/>
    <property type="match status" value="1"/>
</dbReference>
<comment type="similarity">
    <text evidence="2">Belongs to the ArgR family.</text>
</comment>
<dbReference type="InterPro" id="IPR020899">
    <property type="entry name" value="Arg_repress_C"/>
</dbReference>
<name>A0A6J6SCJ9_9ZZZZ</name>
<evidence type="ECO:0000256" key="6">
    <source>
        <dbReference type="ARBA" id="ARBA00023163"/>
    </source>
</evidence>
<dbReference type="GO" id="GO:0003677">
    <property type="term" value="F:DNA binding"/>
    <property type="evidence" value="ECO:0007669"/>
    <property type="project" value="UniProtKB-KW"/>
</dbReference>
<evidence type="ECO:0000256" key="1">
    <source>
        <dbReference type="ARBA" id="ARBA00004496"/>
    </source>
</evidence>
<dbReference type="InterPro" id="IPR036390">
    <property type="entry name" value="WH_DNA-bd_sf"/>
</dbReference>
<dbReference type="Pfam" id="PF02863">
    <property type="entry name" value="Arg_repressor_C"/>
    <property type="match status" value="1"/>
</dbReference>
<dbReference type="EMBL" id="CAEZYW010000024">
    <property type="protein sequence ID" value="CAB4732277.1"/>
    <property type="molecule type" value="Genomic_DNA"/>
</dbReference>
<dbReference type="GO" id="GO:0006525">
    <property type="term" value="P:arginine metabolic process"/>
    <property type="evidence" value="ECO:0007669"/>
    <property type="project" value="InterPro"/>
</dbReference>
<dbReference type="GO" id="GO:0034618">
    <property type="term" value="F:arginine binding"/>
    <property type="evidence" value="ECO:0007669"/>
    <property type="project" value="InterPro"/>
</dbReference>
<feature type="region of interest" description="Disordered" evidence="7">
    <location>
        <begin position="162"/>
        <end position="187"/>
    </location>
</feature>
<feature type="compositionally biased region" description="Basic residues" evidence="7">
    <location>
        <begin position="177"/>
        <end position="187"/>
    </location>
</feature>
<dbReference type="InterPro" id="IPR001669">
    <property type="entry name" value="Arg_repress"/>
</dbReference>
<dbReference type="GO" id="GO:0003700">
    <property type="term" value="F:DNA-binding transcription factor activity"/>
    <property type="evidence" value="ECO:0007669"/>
    <property type="project" value="InterPro"/>
</dbReference>
<evidence type="ECO:0000256" key="2">
    <source>
        <dbReference type="ARBA" id="ARBA00008316"/>
    </source>
</evidence>
<gene>
    <name evidence="10" type="ORF">UFOPK2786_00258</name>
</gene>
<dbReference type="InterPro" id="IPR036251">
    <property type="entry name" value="Arg_repress_C_sf"/>
</dbReference>
<sequence>MSAPQSMTARRSQVRSLLVEEVVTSQDQLRTLLADQGIDVTQATLSRDLEAIGAAKGIAADGSVRYLVSDTAQTTRLVPAAGLDSIARVINEVLVSAVAAENLAVLRTPPGAAMYLAGTLDRAGAPQIIGTVAGDDTVLVVTSSADEAALLCGRLLDLASGSGPGLTTPYRSESGRSSRRGNQRRTS</sequence>
<dbReference type="PRINTS" id="PR01467">
    <property type="entry name" value="ARGREPRESSOR"/>
</dbReference>
<dbReference type="Gene3D" id="3.30.1360.40">
    <property type="match status" value="1"/>
</dbReference>
<accession>A0A6J6SCJ9</accession>
<proteinExistence type="inferred from homology"/>
<evidence type="ECO:0000256" key="3">
    <source>
        <dbReference type="ARBA" id="ARBA00022490"/>
    </source>
</evidence>
<keyword evidence="6" id="KW-0804">Transcription</keyword>
<dbReference type="InterPro" id="IPR020900">
    <property type="entry name" value="Arg_repress_DNA-bd"/>
</dbReference>
<protein>
    <submittedName>
        <fullName evidence="10">Unannotated protein</fullName>
    </submittedName>
</protein>
<evidence type="ECO:0000256" key="7">
    <source>
        <dbReference type="SAM" id="MobiDB-lite"/>
    </source>
</evidence>
<organism evidence="10">
    <name type="scientific">freshwater metagenome</name>
    <dbReference type="NCBI Taxonomy" id="449393"/>
    <lineage>
        <taxon>unclassified sequences</taxon>
        <taxon>metagenomes</taxon>
        <taxon>ecological metagenomes</taxon>
    </lineage>
</organism>
<evidence type="ECO:0000256" key="4">
    <source>
        <dbReference type="ARBA" id="ARBA00023015"/>
    </source>
</evidence>
<dbReference type="PANTHER" id="PTHR34471">
    <property type="entry name" value="ARGININE REPRESSOR"/>
    <property type="match status" value="1"/>
</dbReference>
<evidence type="ECO:0000259" key="9">
    <source>
        <dbReference type="Pfam" id="PF02863"/>
    </source>
</evidence>
<dbReference type="AlphaFoldDB" id="A0A6J6SCJ9"/>
<evidence type="ECO:0000259" key="8">
    <source>
        <dbReference type="Pfam" id="PF01316"/>
    </source>
</evidence>
<keyword evidence="3" id="KW-0963">Cytoplasm</keyword>
<dbReference type="SUPFAM" id="SSF55252">
    <property type="entry name" value="C-terminal domain of arginine repressor"/>
    <property type="match status" value="1"/>
</dbReference>
<dbReference type="PANTHER" id="PTHR34471:SF1">
    <property type="entry name" value="ARGININE REPRESSOR"/>
    <property type="match status" value="1"/>
</dbReference>
<keyword evidence="4" id="KW-0805">Transcription regulation</keyword>
<dbReference type="GO" id="GO:0051259">
    <property type="term" value="P:protein complex oligomerization"/>
    <property type="evidence" value="ECO:0007669"/>
    <property type="project" value="InterPro"/>
</dbReference>